<dbReference type="GO" id="GO:0003774">
    <property type="term" value="F:cytoskeletal motor activity"/>
    <property type="evidence" value="ECO:0007669"/>
    <property type="project" value="InterPro"/>
</dbReference>
<dbReference type="Gene3D" id="1.20.58.530">
    <property type="match status" value="1"/>
</dbReference>
<dbReference type="SMART" id="SM00015">
    <property type="entry name" value="IQ"/>
    <property type="match status" value="4"/>
</dbReference>
<feature type="region of interest" description="Actin-binding" evidence="7">
    <location>
        <begin position="156"/>
        <end position="178"/>
    </location>
</feature>
<comment type="caution">
    <text evidence="7">Lacks conserved residue(s) required for the propagation of feature annotation.</text>
</comment>
<evidence type="ECO:0000256" key="4">
    <source>
        <dbReference type="ARBA" id="ARBA00022840"/>
    </source>
</evidence>
<comment type="caution">
    <text evidence="10">The sequence shown here is derived from an EMBL/GenBank/DDBJ whole genome shotgun (WGS) entry which is preliminary data.</text>
</comment>
<dbReference type="FunFam" id="3.40.850.10:FF:000008">
    <property type="entry name" value="Putative unconventional myosin-IXa"/>
    <property type="match status" value="1"/>
</dbReference>
<keyword evidence="2" id="KW-0963">Cytoplasm</keyword>
<keyword evidence="4" id="KW-0067">ATP-binding</keyword>
<reference evidence="10" key="1">
    <citation type="submission" date="2021-02" db="EMBL/GenBank/DDBJ databases">
        <authorList>
            <person name="Nowell W R."/>
        </authorList>
    </citation>
    <scope>NUCLEOTIDE SEQUENCE</scope>
    <source>
        <strain evidence="10">Ploen Becks lab</strain>
    </source>
</reference>
<feature type="coiled-coil region" evidence="8">
    <location>
        <begin position="409"/>
        <end position="458"/>
    </location>
</feature>
<keyword evidence="5 7" id="KW-0518">Myosin</keyword>
<keyword evidence="3" id="KW-0547">Nucleotide-binding</keyword>
<keyword evidence="8" id="KW-0175">Coiled coil</keyword>
<comment type="similarity">
    <text evidence="7">Belongs to the TRAFAC class myosin-kinesin ATPase superfamily. Myosin family.</text>
</comment>
<comment type="subcellular location">
    <subcellularLocation>
        <location evidence="1">Cytoplasm</location>
    </subcellularLocation>
</comment>
<dbReference type="Pfam" id="PF00063">
    <property type="entry name" value="Myosin_head"/>
    <property type="match status" value="1"/>
</dbReference>
<dbReference type="GO" id="GO:0005524">
    <property type="term" value="F:ATP binding"/>
    <property type="evidence" value="ECO:0007669"/>
    <property type="project" value="UniProtKB-KW"/>
</dbReference>
<evidence type="ECO:0000256" key="7">
    <source>
        <dbReference type="PROSITE-ProRule" id="PRU00782"/>
    </source>
</evidence>
<dbReference type="SMART" id="SM00242">
    <property type="entry name" value="MYSc"/>
    <property type="match status" value="1"/>
</dbReference>
<dbReference type="PANTHER" id="PTHR46049:SF10">
    <property type="entry name" value="MYOSIN VIIA"/>
    <property type="match status" value="1"/>
</dbReference>
<dbReference type="InterPro" id="IPR051724">
    <property type="entry name" value="Actin_motor_Myosin"/>
</dbReference>
<dbReference type="OrthoDB" id="6285334at2759"/>
<name>A0A813R9W9_9BILA</name>
<dbReference type="GO" id="GO:0003779">
    <property type="term" value="F:actin binding"/>
    <property type="evidence" value="ECO:0007669"/>
    <property type="project" value="UniProtKB-KW"/>
</dbReference>
<dbReference type="Gene3D" id="3.40.850.10">
    <property type="entry name" value="Kinesin motor domain"/>
    <property type="match status" value="1"/>
</dbReference>
<dbReference type="PANTHER" id="PTHR46049">
    <property type="entry name" value="AGAP003327-PA"/>
    <property type="match status" value="1"/>
</dbReference>
<dbReference type="EMBL" id="CAJNOC010000591">
    <property type="protein sequence ID" value="CAF0780578.1"/>
    <property type="molecule type" value="Genomic_DNA"/>
</dbReference>
<dbReference type="InterPro" id="IPR001609">
    <property type="entry name" value="Myosin_head_motor_dom-like"/>
</dbReference>
<accession>A0A813R9W9</accession>
<evidence type="ECO:0000256" key="3">
    <source>
        <dbReference type="ARBA" id="ARBA00022741"/>
    </source>
</evidence>
<keyword evidence="6" id="KW-0505">Motor protein</keyword>
<dbReference type="PROSITE" id="PS51456">
    <property type="entry name" value="MYOSIN_MOTOR"/>
    <property type="match status" value="1"/>
</dbReference>
<evidence type="ECO:0000256" key="5">
    <source>
        <dbReference type="ARBA" id="ARBA00023123"/>
    </source>
</evidence>
<dbReference type="InterPro" id="IPR036961">
    <property type="entry name" value="Kinesin_motor_dom_sf"/>
</dbReference>
<dbReference type="InterPro" id="IPR027417">
    <property type="entry name" value="P-loop_NTPase"/>
</dbReference>
<evidence type="ECO:0000313" key="10">
    <source>
        <dbReference type="EMBL" id="CAF0780578.1"/>
    </source>
</evidence>
<sequence length="494" mass="58286">MVNILDKNCELNESTTTTTTTTTTTKVSILIKRQTKILNTSSMSSSLSPHYNNKILDMIAVKPMNIIALIDVESKFPKGTDLSCLEKLHKFHSTHKNYIKPKSSAIRAFGLTHFAGNVEYNVNDFLEKNRDTFSGDLMQLVQTRTNKLGSQFKKSLDSLMATLNSCSPFFVRCVKPNEFKKPLLFDRQLVVRQLRYSGMMETIRIRRAGYPTRHSYPDFVDRYRFLIDGIKPSHKEDCREASAKICKSVLANTDYQLGKTKVFLKDAQDVYLEQLREQVLARKILILQKSIRGWAQPRKYNRYRQSSLVIQAYWRGYVHRKKFKIMKMGFMRLQALYQARLVSHRYNILRNKITNLQRFCRGYLSRQNYPKKLNAILVIQAGVRTFIAQKTYKRMKIESEKRMEVERFILEEQKRLELQVKNAKRAKKNTERSYNERLQQLEIERREAEKRERDEVRKKRDIIMNAKHSNDYYNKDDTNLVDEMLIQSNNSIKY</sequence>
<dbReference type="Gene3D" id="1.20.5.190">
    <property type="match status" value="2"/>
</dbReference>
<organism evidence="10 11">
    <name type="scientific">Brachionus calyciflorus</name>
    <dbReference type="NCBI Taxonomy" id="104777"/>
    <lineage>
        <taxon>Eukaryota</taxon>
        <taxon>Metazoa</taxon>
        <taxon>Spiralia</taxon>
        <taxon>Gnathifera</taxon>
        <taxon>Rotifera</taxon>
        <taxon>Eurotatoria</taxon>
        <taxon>Monogononta</taxon>
        <taxon>Pseudotrocha</taxon>
        <taxon>Ploima</taxon>
        <taxon>Brachionidae</taxon>
        <taxon>Brachionus</taxon>
    </lineage>
</organism>
<dbReference type="AlphaFoldDB" id="A0A813R9W9"/>
<keyword evidence="11" id="KW-1185">Reference proteome</keyword>
<evidence type="ECO:0000259" key="9">
    <source>
        <dbReference type="PROSITE" id="PS51456"/>
    </source>
</evidence>
<dbReference type="GO" id="GO:0005737">
    <property type="term" value="C:cytoplasm"/>
    <property type="evidence" value="ECO:0007669"/>
    <property type="project" value="UniProtKB-SubCell"/>
</dbReference>
<dbReference type="GO" id="GO:0016459">
    <property type="term" value="C:myosin complex"/>
    <property type="evidence" value="ECO:0007669"/>
    <property type="project" value="UniProtKB-KW"/>
</dbReference>
<protein>
    <recommendedName>
        <fullName evidence="9">Myosin motor domain-containing protein</fullName>
    </recommendedName>
</protein>
<dbReference type="PROSITE" id="PS50096">
    <property type="entry name" value="IQ"/>
    <property type="match status" value="3"/>
</dbReference>
<evidence type="ECO:0000313" key="11">
    <source>
        <dbReference type="Proteomes" id="UP000663879"/>
    </source>
</evidence>
<keyword evidence="7" id="KW-0009">Actin-binding</keyword>
<dbReference type="CDD" id="cd23767">
    <property type="entry name" value="IQCD"/>
    <property type="match status" value="1"/>
</dbReference>
<dbReference type="SUPFAM" id="SSF52540">
    <property type="entry name" value="P-loop containing nucleoside triphosphate hydrolases"/>
    <property type="match status" value="2"/>
</dbReference>
<dbReference type="Gene3D" id="6.20.240.20">
    <property type="match status" value="1"/>
</dbReference>
<gene>
    <name evidence="10" type="ORF">OXX778_LOCUS5438</name>
</gene>
<proteinExistence type="inferred from homology"/>
<evidence type="ECO:0000256" key="6">
    <source>
        <dbReference type="ARBA" id="ARBA00023175"/>
    </source>
</evidence>
<dbReference type="Pfam" id="PF00612">
    <property type="entry name" value="IQ"/>
    <property type="match status" value="3"/>
</dbReference>
<dbReference type="Proteomes" id="UP000663879">
    <property type="component" value="Unassembled WGS sequence"/>
</dbReference>
<dbReference type="InterPro" id="IPR000048">
    <property type="entry name" value="IQ_motif_EF-hand-BS"/>
</dbReference>
<evidence type="ECO:0000256" key="1">
    <source>
        <dbReference type="ARBA" id="ARBA00004496"/>
    </source>
</evidence>
<evidence type="ECO:0000256" key="8">
    <source>
        <dbReference type="SAM" id="Coils"/>
    </source>
</evidence>
<feature type="domain" description="Myosin motor" evidence="9">
    <location>
        <begin position="1"/>
        <end position="277"/>
    </location>
</feature>
<evidence type="ECO:0000256" key="2">
    <source>
        <dbReference type="ARBA" id="ARBA00022490"/>
    </source>
</evidence>